<organism evidence="1 2">
    <name type="scientific">Thanatephorus cucumeris (strain AG1-IB / isolate 7/3/14)</name>
    <name type="common">Lettuce bottom rot fungus</name>
    <name type="synonym">Rhizoctonia solani</name>
    <dbReference type="NCBI Taxonomy" id="1108050"/>
    <lineage>
        <taxon>Eukaryota</taxon>
        <taxon>Fungi</taxon>
        <taxon>Dikarya</taxon>
        <taxon>Basidiomycota</taxon>
        <taxon>Agaricomycotina</taxon>
        <taxon>Agaricomycetes</taxon>
        <taxon>Cantharellales</taxon>
        <taxon>Ceratobasidiaceae</taxon>
        <taxon>Rhizoctonia</taxon>
        <taxon>Rhizoctonia solani AG-1</taxon>
    </lineage>
</organism>
<keyword evidence="2" id="KW-1185">Reference proteome</keyword>
<reference evidence="1 2" key="1">
    <citation type="submission" date="2014-11" db="EMBL/GenBank/DDBJ databases">
        <authorList>
            <person name="Wibberg Daniel"/>
        </authorList>
    </citation>
    <scope>NUCLEOTIDE SEQUENCE [LARGE SCALE GENOMIC DNA]</scope>
    <source>
        <strain evidence="1">Rhizoctonia solani AG1-IB 7/3/14</strain>
    </source>
</reference>
<dbReference type="EMBL" id="LN679171">
    <property type="protein sequence ID" value="CEL62848.1"/>
    <property type="molecule type" value="Genomic_DNA"/>
</dbReference>
<evidence type="ECO:0000313" key="2">
    <source>
        <dbReference type="Proteomes" id="UP000059188"/>
    </source>
</evidence>
<protein>
    <submittedName>
        <fullName evidence="1">Uncharacterized protein</fullName>
    </submittedName>
</protein>
<name>A0A0B7G2X7_THACB</name>
<accession>A0A0B7G2X7</accession>
<proteinExistence type="predicted"/>
<sequence>MAGSFMPRLQTLHLINVQSDLSAVESSKGTCNNNASVLLPRLQTLFLQDIGRDLLRLILCSIAPGPYRIVINLADARSFHSIWKHQDCLPEDSLSTVPLFLEEFNITMLMIEEGWMSGAALHKLLGKLPNLEALSIGYRDIDVEILQALVRPIYYNVRDCNMNFPILSRLHFLYSAFDRHNLNMLKDVVVSHGIQELVIVGTKREYLDQPVKSFVYLENSENDQFTTLIKEWLRSSVPKFILANSLKDVPDCYNFQTHIW</sequence>
<dbReference type="AlphaFoldDB" id="A0A0B7G2X7"/>
<evidence type="ECO:0000313" key="1">
    <source>
        <dbReference type="EMBL" id="CEL62848.1"/>
    </source>
</evidence>
<gene>
    <name evidence="1" type="ORF">RSOLAG1IB_10524</name>
</gene>
<dbReference type="OrthoDB" id="10668224at2759"/>
<dbReference type="Proteomes" id="UP000059188">
    <property type="component" value="Unassembled WGS sequence"/>
</dbReference>